<name>A0ABR2B8X1_9ROSI</name>
<evidence type="ECO:0000256" key="6">
    <source>
        <dbReference type="ARBA" id="ARBA00023157"/>
    </source>
</evidence>
<feature type="signal peptide" evidence="7">
    <location>
        <begin position="1"/>
        <end position="23"/>
    </location>
</feature>
<dbReference type="Proteomes" id="UP001472677">
    <property type="component" value="Unassembled WGS sequence"/>
</dbReference>
<evidence type="ECO:0000313" key="8">
    <source>
        <dbReference type="EMBL" id="KAK8503269.1"/>
    </source>
</evidence>
<comment type="caution">
    <text evidence="8">The sequence shown here is derived from an EMBL/GenBank/DDBJ whole genome shotgun (WGS) entry which is preliminary data.</text>
</comment>
<accession>A0ABR2B8X1</accession>
<evidence type="ECO:0000256" key="1">
    <source>
        <dbReference type="ARBA" id="ARBA00004613"/>
    </source>
</evidence>
<evidence type="ECO:0000313" key="9">
    <source>
        <dbReference type="Proteomes" id="UP001472677"/>
    </source>
</evidence>
<dbReference type="Pfam" id="PF05498">
    <property type="entry name" value="RALF"/>
    <property type="match status" value="1"/>
</dbReference>
<keyword evidence="5 7" id="KW-0732">Signal</keyword>
<keyword evidence="4" id="KW-0372">Hormone</keyword>
<reference evidence="8 9" key="1">
    <citation type="journal article" date="2024" name="G3 (Bethesda)">
        <title>Genome assembly of Hibiscus sabdariffa L. provides insights into metabolisms of medicinal natural products.</title>
        <authorList>
            <person name="Kim T."/>
        </authorList>
    </citation>
    <scope>NUCLEOTIDE SEQUENCE [LARGE SCALE GENOMIC DNA]</scope>
    <source>
        <strain evidence="8">TK-2024</strain>
        <tissue evidence="8">Old leaves</tissue>
    </source>
</reference>
<keyword evidence="6" id="KW-1015">Disulfide bond</keyword>
<organism evidence="8 9">
    <name type="scientific">Hibiscus sabdariffa</name>
    <name type="common">roselle</name>
    <dbReference type="NCBI Taxonomy" id="183260"/>
    <lineage>
        <taxon>Eukaryota</taxon>
        <taxon>Viridiplantae</taxon>
        <taxon>Streptophyta</taxon>
        <taxon>Embryophyta</taxon>
        <taxon>Tracheophyta</taxon>
        <taxon>Spermatophyta</taxon>
        <taxon>Magnoliopsida</taxon>
        <taxon>eudicotyledons</taxon>
        <taxon>Gunneridae</taxon>
        <taxon>Pentapetalae</taxon>
        <taxon>rosids</taxon>
        <taxon>malvids</taxon>
        <taxon>Malvales</taxon>
        <taxon>Malvaceae</taxon>
        <taxon>Malvoideae</taxon>
        <taxon>Hibiscus</taxon>
    </lineage>
</organism>
<evidence type="ECO:0000256" key="2">
    <source>
        <dbReference type="ARBA" id="ARBA00009178"/>
    </source>
</evidence>
<evidence type="ECO:0000256" key="7">
    <source>
        <dbReference type="SAM" id="SignalP"/>
    </source>
</evidence>
<sequence>METKVRAMLLGLLALAMALVAECTKFHEASQGLYHWGGEDGTVSYLGQHRNNNVEDVTDVLMDSEMNVRQLGGGRRAISYEAIRHNAVPCNRAGRSYYNCRRGGPVNPYSRGCSVITRCRRIY</sequence>
<protein>
    <submittedName>
        <fullName evidence="8">Uncharacterized protein</fullName>
    </submittedName>
</protein>
<dbReference type="EMBL" id="JBBPBM010000153">
    <property type="protein sequence ID" value="KAK8503269.1"/>
    <property type="molecule type" value="Genomic_DNA"/>
</dbReference>
<feature type="chain" id="PRO_5046812389" evidence="7">
    <location>
        <begin position="24"/>
        <end position="123"/>
    </location>
</feature>
<dbReference type="PANTHER" id="PTHR33136:SF89">
    <property type="entry name" value="PROTEIN RALF-LIKE 19"/>
    <property type="match status" value="1"/>
</dbReference>
<comment type="subcellular location">
    <subcellularLocation>
        <location evidence="1">Secreted</location>
    </subcellularLocation>
</comment>
<evidence type="ECO:0000256" key="3">
    <source>
        <dbReference type="ARBA" id="ARBA00022525"/>
    </source>
</evidence>
<dbReference type="PANTHER" id="PTHR33136">
    <property type="entry name" value="RAPID ALKALINIZATION FACTOR-LIKE"/>
    <property type="match status" value="1"/>
</dbReference>
<evidence type="ECO:0000256" key="5">
    <source>
        <dbReference type="ARBA" id="ARBA00022729"/>
    </source>
</evidence>
<proteinExistence type="inferred from homology"/>
<keyword evidence="3" id="KW-0964">Secreted</keyword>
<evidence type="ECO:0000256" key="4">
    <source>
        <dbReference type="ARBA" id="ARBA00022702"/>
    </source>
</evidence>
<dbReference type="InterPro" id="IPR008801">
    <property type="entry name" value="RALF"/>
</dbReference>
<gene>
    <name evidence="8" type="ORF">V6N12_034667</name>
</gene>
<keyword evidence="9" id="KW-1185">Reference proteome</keyword>
<comment type="similarity">
    <text evidence="2">Belongs to the plant rapid alkalinization factor (RALF) family.</text>
</comment>